<organism evidence="1 2">
    <name type="scientific">Pseudolactococcus piscium MKFS47</name>
    <dbReference type="NCBI Taxonomy" id="297352"/>
    <lineage>
        <taxon>Bacteria</taxon>
        <taxon>Bacillati</taxon>
        <taxon>Bacillota</taxon>
        <taxon>Bacilli</taxon>
        <taxon>Lactobacillales</taxon>
        <taxon>Streptococcaceae</taxon>
        <taxon>Pseudolactococcus</taxon>
    </lineage>
</organism>
<proteinExistence type="predicted"/>
<sequence>MDITEFSIRALNDEVQMIEDFNFFEQKVIAFKHDLYLSPYAKINEILVWCERLVKCESQIDFLCQEAKQAIQTKLNKIKPTVIESHADIDSKTTSVWSDYVLELLELDRRYQGVVYQFCVSIDNCVRYLVSYSNNLAEHGFNLPHIMLKVRELGTFHWLNKQSKAQLLDCIEKSE</sequence>
<dbReference type="HOGENOM" id="CLU_132041_0_0_9"/>
<dbReference type="KEGG" id="lpk:LACPI_0737"/>
<evidence type="ECO:0000313" key="1">
    <source>
        <dbReference type="EMBL" id="CEN27937.1"/>
    </source>
</evidence>
<dbReference type="AlphaFoldDB" id="A0A0D6DW01"/>
<protein>
    <submittedName>
        <fullName evidence="1">Uncharacterized protein</fullName>
    </submittedName>
</protein>
<dbReference type="EMBL" id="LN774769">
    <property type="protein sequence ID" value="CEN27937.1"/>
    <property type="molecule type" value="Genomic_DNA"/>
</dbReference>
<accession>A0A0D6DW01</accession>
<dbReference type="RefSeq" id="WP_047915139.1">
    <property type="nucleotide sequence ID" value="NZ_LN774769.1"/>
</dbReference>
<dbReference type="STRING" id="1364.LP2241_50272"/>
<reference evidence="2" key="1">
    <citation type="submission" date="2015-01" db="EMBL/GenBank/DDBJ databases">
        <authorList>
            <person name="Andreevskaya M."/>
        </authorList>
    </citation>
    <scope>NUCLEOTIDE SEQUENCE [LARGE SCALE GENOMIC DNA]</scope>
    <source>
        <strain evidence="2">MKFS47</strain>
    </source>
</reference>
<dbReference type="Proteomes" id="UP000033166">
    <property type="component" value="Chromosome I"/>
</dbReference>
<evidence type="ECO:0000313" key="2">
    <source>
        <dbReference type="Proteomes" id="UP000033166"/>
    </source>
</evidence>
<name>A0A0D6DW01_9LACT</name>
<gene>
    <name evidence="1" type="ORF">LACPI_0737</name>
</gene>